<dbReference type="RefSeq" id="WP_209871622.1">
    <property type="nucleotide sequence ID" value="NZ_JAGGLV010000004.1"/>
</dbReference>
<sequence length="488" mass="57062">MSNNKHVPNPSSLVKPIASILTLIEREMEQQNVTLHQLAQQSGINRGLLSAIFTSIPSKPIPVRQLDLIGKVLGQPPGWLYELYVTECFASGKTHWKQIKNFLLRCVQLEKEDLITATLNQIMEEPVHIQDVFTLAESLFAQGEWKASIPFYRCICENEIKQHSERLATSHYKWFRARLGTDMKKNHEAALKFASYRNRLSENLQLDGLLQLANVHFNLQQWDEVIQYADEMKALLTIILFPKKERSRRGITETEAFITERHLVFYYGQSFLLKGNALEWMGDYEQALEYIAGYEDLSWFKNLDDTGWKEIYKFTRFAEANRYNLNVLMGHFDCLPEYLTFLDKYPEEWLPSLLTIMNAVNRFEYEADKVLAHFKDQIDELLTNDSWPAHVHYQDVFQRDRYARLCYELAKYCLFHHQYQEGIDRLLQALSHSIALSNKNLIINCAAFFEQYRNQALAQQKARYEHFMKGVIEDAQVAFIPAFSDPSL</sequence>
<evidence type="ECO:0000313" key="3">
    <source>
        <dbReference type="Proteomes" id="UP000773462"/>
    </source>
</evidence>
<dbReference type="InterPro" id="IPR001387">
    <property type="entry name" value="Cro/C1-type_HTH"/>
</dbReference>
<dbReference type="SUPFAM" id="SSF48452">
    <property type="entry name" value="TPR-like"/>
    <property type="match status" value="1"/>
</dbReference>
<protein>
    <submittedName>
        <fullName evidence="2">Transcriptional regulator with XRE-family HTH domain</fullName>
    </submittedName>
</protein>
<proteinExistence type="predicted"/>
<reference evidence="2 3" key="1">
    <citation type="submission" date="2021-03" db="EMBL/GenBank/DDBJ databases">
        <title>Genomic Encyclopedia of Type Strains, Phase IV (KMG-IV): sequencing the most valuable type-strain genomes for metagenomic binning, comparative biology and taxonomic classification.</title>
        <authorList>
            <person name="Goeker M."/>
        </authorList>
    </citation>
    <scope>NUCLEOTIDE SEQUENCE [LARGE SCALE GENOMIC DNA]</scope>
    <source>
        <strain evidence="2 3">DSM 101953</strain>
    </source>
</reference>
<feature type="domain" description="HTH cro/C1-type" evidence="1">
    <location>
        <begin position="23"/>
        <end position="80"/>
    </location>
</feature>
<organism evidence="2 3">
    <name type="scientific">Paenibacillus silagei</name>
    <dbReference type="NCBI Taxonomy" id="1670801"/>
    <lineage>
        <taxon>Bacteria</taxon>
        <taxon>Bacillati</taxon>
        <taxon>Bacillota</taxon>
        <taxon>Bacilli</taxon>
        <taxon>Bacillales</taxon>
        <taxon>Paenibacillaceae</taxon>
        <taxon>Paenibacillus</taxon>
    </lineage>
</organism>
<name>A0ABS4NNM5_9BACL</name>
<accession>A0ABS4NNM5</accession>
<dbReference type="Proteomes" id="UP000773462">
    <property type="component" value="Unassembled WGS sequence"/>
</dbReference>
<comment type="caution">
    <text evidence="2">The sequence shown here is derived from an EMBL/GenBank/DDBJ whole genome shotgun (WGS) entry which is preliminary data.</text>
</comment>
<dbReference type="InterPro" id="IPR011990">
    <property type="entry name" value="TPR-like_helical_dom_sf"/>
</dbReference>
<keyword evidence="3" id="KW-1185">Reference proteome</keyword>
<dbReference type="Gene3D" id="1.25.40.10">
    <property type="entry name" value="Tetratricopeptide repeat domain"/>
    <property type="match status" value="1"/>
</dbReference>
<dbReference type="SMART" id="SM00530">
    <property type="entry name" value="HTH_XRE"/>
    <property type="match status" value="1"/>
</dbReference>
<gene>
    <name evidence="2" type="ORF">J2Z70_001782</name>
</gene>
<dbReference type="EMBL" id="JAGGLV010000004">
    <property type="protein sequence ID" value="MBP2111641.1"/>
    <property type="molecule type" value="Genomic_DNA"/>
</dbReference>
<evidence type="ECO:0000313" key="2">
    <source>
        <dbReference type="EMBL" id="MBP2111641.1"/>
    </source>
</evidence>
<evidence type="ECO:0000259" key="1">
    <source>
        <dbReference type="SMART" id="SM00530"/>
    </source>
</evidence>